<protein>
    <recommendedName>
        <fullName evidence="3">F-box domain-containing protein</fullName>
    </recommendedName>
</protein>
<organism evidence="1 2">
    <name type="scientific">Psilocybe cf. subviscida</name>
    <dbReference type="NCBI Taxonomy" id="2480587"/>
    <lineage>
        <taxon>Eukaryota</taxon>
        <taxon>Fungi</taxon>
        <taxon>Dikarya</taxon>
        <taxon>Basidiomycota</taxon>
        <taxon>Agaricomycotina</taxon>
        <taxon>Agaricomycetes</taxon>
        <taxon>Agaricomycetidae</taxon>
        <taxon>Agaricales</taxon>
        <taxon>Agaricineae</taxon>
        <taxon>Strophariaceae</taxon>
        <taxon>Psilocybe</taxon>
    </lineage>
</organism>
<evidence type="ECO:0000313" key="1">
    <source>
        <dbReference type="EMBL" id="KAF5317939.1"/>
    </source>
</evidence>
<dbReference type="OrthoDB" id="2269034at2759"/>
<comment type="caution">
    <text evidence="1">The sequence shown here is derived from an EMBL/GenBank/DDBJ whole genome shotgun (WGS) entry which is preliminary data.</text>
</comment>
<evidence type="ECO:0008006" key="3">
    <source>
        <dbReference type="Google" id="ProtNLM"/>
    </source>
</evidence>
<proteinExistence type="predicted"/>
<evidence type="ECO:0000313" key="2">
    <source>
        <dbReference type="Proteomes" id="UP000567179"/>
    </source>
</evidence>
<dbReference type="Proteomes" id="UP000567179">
    <property type="component" value="Unassembled WGS sequence"/>
</dbReference>
<gene>
    <name evidence="1" type="ORF">D9619_012179</name>
</gene>
<name>A0A8H5EZB5_9AGAR</name>
<sequence length="565" mass="63123">MAICALCHQVEDLSPSGSSSQAPCDSKPLDTRCDACAKLAELDAKIAEARQSLLDMQAQRLKILSDVNGAHDSLSKRFPIEIISNIFRQCLPDLDTLIKIRNGRLTSVPLRLSQVCRHWRQISHSIPSLWNVMALYVGESQEFSFQSICEVARGWMERSGALLPLSVILKVEPEADPGGRNCLPIFKAIMDSERHLDYLQIEASETVLHRLETFGGDLSTLDVSLAWSSPYTMDPSCFSWTRNHWRPKILRMTNVSLDNIAISSTNLTHLEVTEIHWRDIVIFLSCPSNINSFKLTRIDTGPPDDLYPAPSWPSPPLEQRTLETFHIDSDVDDIPTDIFSAFIFPSLKSLVVKSDSDQLDSERFFVVLADHIKRSSSHLLSLSIGDISFEDPGNYHWFTEVFKLTASSLNHVGVTPGENQGDDVKLASAISSMLHHLPNLCSIRLYAGGLHWIHALKSLLFAGSAVTIPNNRPLSIIIWSWASLLDKETGNIHFETLSYHDNECPLLEATDIQKMLHIMNHELISLAIVQHSSGSSFEIVETDIMGQVVVDLGRVLREMEGHSST</sequence>
<dbReference type="Gene3D" id="1.20.1280.50">
    <property type="match status" value="1"/>
</dbReference>
<dbReference type="EMBL" id="JAACJJ010000031">
    <property type="protein sequence ID" value="KAF5317939.1"/>
    <property type="molecule type" value="Genomic_DNA"/>
</dbReference>
<accession>A0A8H5EZB5</accession>
<reference evidence="1 2" key="1">
    <citation type="journal article" date="2020" name="ISME J.">
        <title>Uncovering the hidden diversity of litter-decomposition mechanisms in mushroom-forming fungi.</title>
        <authorList>
            <person name="Floudas D."/>
            <person name="Bentzer J."/>
            <person name="Ahren D."/>
            <person name="Johansson T."/>
            <person name="Persson P."/>
            <person name="Tunlid A."/>
        </authorList>
    </citation>
    <scope>NUCLEOTIDE SEQUENCE [LARGE SCALE GENOMIC DNA]</scope>
    <source>
        <strain evidence="1 2">CBS 101986</strain>
    </source>
</reference>
<keyword evidence="2" id="KW-1185">Reference proteome</keyword>
<dbReference type="AlphaFoldDB" id="A0A8H5EZB5"/>